<organism evidence="3 4">
    <name type="scientific">Sorangium cellulosum</name>
    <name type="common">Polyangium cellulosum</name>
    <dbReference type="NCBI Taxonomy" id="56"/>
    <lineage>
        <taxon>Bacteria</taxon>
        <taxon>Pseudomonadati</taxon>
        <taxon>Myxococcota</taxon>
        <taxon>Polyangia</taxon>
        <taxon>Polyangiales</taxon>
        <taxon>Polyangiaceae</taxon>
        <taxon>Sorangium</taxon>
    </lineage>
</organism>
<evidence type="ECO:0000313" key="4">
    <source>
        <dbReference type="Proteomes" id="UP000075502"/>
    </source>
</evidence>
<comment type="caution">
    <text evidence="3">The sequence shown here is derived from an EMBL/GenBank/DDBJ whole genome shotgun (WGS) entry which is preliminary data.</text>
</comment>
<dbReference type="InterPro" id="IPR008984">
    <property type="entry name" value="SMAD_FHA_dom_sf"/>
</dbReference>
<feature type="domain" description="FHA" evidence="2">
    <location>
        <begin position="23"/>
        <end position="72"/>
    </location>
</feature>
<dbReference type="PROSITE" id="PS50006">
    <property type="entry name" value="FHA_DOMAIN"/>
    <property type="match status" value="2"/>
</dbReference>
<dbReference type="CDD" id="cd00060">
    <property type="entry name" value="FHA"/>
    <property type="match status" value="2"/>
</dbReference>
<dbReference type="PANTHER" id="PTHR23308">
    <property type="entry name" value="NUCLEAR INHIBITOR OF PROTEIN PHOSPHATASE-1"/>
    <property type="match status" value="1"/>
</dbReference>
<dbReference type="EMBL" id="JEME01000172">
    <property type="protein sequence ID" value="KYG10948.1"/>
    <property type="molecule type" value="Genomic_DNA"/>
</dbReference>
<dbReference type="AlphaFoldDB" id="A0A150U2F9"/>
<gene>
    <name evidence="3" type="ORF">BE21_09410</name>
</gene>
<dbReference type="Pfam" id="PF00498">
    <property type="entry name" value="FHA"/>
    <property type="match status" value="2"/>
</dbReference>
<evidence type="ECO:0000256" key="1">
    <source>
        <dbReference type="SAM" id="MobiDB-lite"/>
    </source>
</evidence>
<feature type="compositionally biased region" description="Low complexity" evidence="1">
    <location>
        <begin position="403"/>
        <end position="418"/>
    </location>
</feature>
<dbReference type="InterPro" id="IPR000253">
    <property type="entry name" value="FHA_dom"/>
</dbReference>
<proteinExistence type="predicted"/>
<feature type="region of interest" description="Disordered" evidence="1">
    <location>
        <begin position="387"/>
        <end position="462"/>
    </location>
</feature>
<feature type="compositionally biased region" description="Low complexity" evidence="1">
    <location>
        <begin position="426"/>
        <end position="436"/>
    </location>
</feature>
<accession>A0A150U2F9</accession>
<feature type="compositionally biased region" description="Pro residues" evidence="1">
    <location>
        <begin position="392"/>
        <end position="402"/>
    </location>
</feature>
<reference evidence="3 4" key="1">
    <citation type="submission" date="2014-02" db="EMBL/GenBank/DDBJ databases">
        <title>The small core and large imbalanced accessory genome model reveals a collaborative survival strategy of Sorangium cellulosum strains in nature.</title>
        <authorList>
            <person name="Han K."/>
            <person name="Peng R."/>
            <person name="Blom J."/>
            <person name="Li Y.-Z."/>
        </authorList>
    </citation>
    <scope>NUCLEOTIDE SEQUENCE [LARGE SCALE GENOMIC DNA]</scope>
    <source>
        <strain evidence="3 4">So0007-03</strain>
    </source>
</reference>
<feature type="domain" description="FHA" evidence="2">
    <location>
        <begin position="145"/>
        <end position="195"/>
    </location>
</feature>
<dbReference type="Proteomes" id="UP000075502">
    <property type="component" value="Unassembled WGS sequence"/>
</dbReference>
<dbReference type="SUPFAM" id="SSF49879">
    <property type="entry name" value="SMAD/FHA domain"/>
    <property type="match status" value="2"/>
</dbReference>
<evidence type="ECO:0000313" key="3">
    <source>
        <dbReference type="EMBL" id="KYG10948.1"/>
    </source>
</evidence>
<dbReference type="SMART" id="SM00240">
    <property type="entry name" value="FHA"/>
    <property type="match status" value="2"/>
</dbReference>
<name>A0A150U2F9_SORCE</name>
<dbReference type="InterPro" id="IPR050923">
    <property type="entry name" value="Cell_Proc_Reg/RNA_Proc"/>
</dbReference>
<protein>
    <recommendedName>
        <fullName evidence="2">FHA domain-containing protein</fullName>
    </recommendedName>
</protein>
<sequence length="505" mass="53706">MWKLTIEDDEGKQTGLPLAHEEYALGRGESNSIRLTDRNVSRRHATLVKNGQGWIIRDLDSYNGTFVNGGRVTGEQHLRHGDLVQLGDYRIEIVDEALSSAVTSPTPPPGSRSTAHLPLHTRPNRLVMVVGPTPGAEFPLDGERFTIGRSEDATISINHSSVSRLHAELISLGNGRYEVVDKQSANGVRINGVELKRGLLEAGDALELGDVRLRFVAAGKIFRAGPDGGAASAGVYGSVAPAVQSSRSLGGASKAMGILLAVAVILAIAVVAVTRARSQGPAAPEPDARPATPEVGGNDAQILDAAHEHLRAGNIDAAHRKLQEIAETAPARETQRFREIEERWAEGMFQQVERAATKSEKLSLLNEIAKTPGVPTALRERVAEMRRQVDPEAPPEPEPAPQGAPQMSWSPQQHAHTPAPAPPASSTPSAAGTGAPQASAPLDSSSYPAQRKALEPKVWGGRASASEIKLLRAICIHQGDMSCRDRATAALDKLEKRNAPPDAGL</sequence>
<evidence type="ECO:0000259" key="2">
    <source>
        <dbReference type="PROSITE" id="PS50006"/>
    </source>
</evidence>
<dbReference type="Gene3D" id="2.60.200.20">
    <property type="match status" value="2"/>
</dbReference>